<proteinExistence type="inferred from homology"/>
<dbReference type="Proteomes" id="UP000250235">
    <property type="component" value="Unassembled WGS sequence"/>
</dbReference>
<dbReference type="EMBL" id="KV012839">
    <property type="protein sequence ID" value="KZV24246.1"/>
    <property type="molecule type" value="Genomic_DNA"/>
</dbReference>
<evidence type="ECO:0000256" key="6">
    <source>
        <dbReference type="RuleBase" id="RU367044"/>
    </source>
</evidence>
<comment type="similarity">
    <text evidence="2 6">Belongs to the plant self-incompatibility (S1) protein family.</text>
</comment>
<dbReference type="EMBL" id="KV012839">
    <property type="protein sequence ID" value="KZV24245.1"/>
    <property type="molecule type" value="Genomic_DNA"/>
</dbReference>
<dbReference type="PANTHER" id="PTHR31232">
    <property type="match status" value="1"/>
</dbReference>
<protein>
    <recommendedName>
        <fullName evidence="6">S-protein homolog</fullName>
    </recommendedName>
</protein>
<comment type="subcellular location">
    <subcellularLocation>
        <location evidence="1 6">Secreted</location>
    </subcellularLocation>
</comment>
<evidence type="ECO:0000256" key="1">
    <source>
        <dbReference type="ARBA" id="ARBA00004613"/>
    </source>
</evidence>
<dbReference type="GO" id="GO:0060320">
    <property type="term" value="P:rejection of self pollen"/>
    <property type="evidence" value="ECO:0007669"/>
    <property type="project" value="UniProtKB-KW"/>
</dbReference>
<dbReference type="AlphaFoldDB" id="A0A2Z7AS70"/>
<organism evidence="8 9">
    <name type="scientific">Dorcoceras hygrometricum</name>
    <dbReference type="NCBI Taxonomy" id="472368"/>
    <lineage>
        <taxon>Eukaryota</taxon>
        <taxon>Viridiplantae</taxon>
        <taxon>Streptophyta</taxon>
        <taxon>Embryophyta</taxon>
        <taxon>Tracheophyta</taxon>
        <taxon>Spermatophyta</taxon>
        <taxon>Magnoliopsida</taxon>
        <taxon>eudicotyledons</taxon>
        <taxon>Gunneridae</taxon>
        <taxon>Pentapetalae</taxon>
        <taxon>asterids</taxon>
        <taxon>lamiids</taxon>
        <taxon>Lamiales</taxon>
        <taxon>Gesneriaceae</taxon>
        <taxon>Didymocarpoideae</taxon>
        <taxon>Trichosporeae</taxon>
        <taxon>Loxocarpinae</taxon>
        <taxon>Dorcoceras</taxon>
    </lineage>
</organism>
<reference evidence="8" key="2">
    <citation type="submission" date="2016-02" db="EMBL/GenBank/DDBJ databases">
        <authorList>
            <person name="Alioto T."/>
            <person name="Alioto T."/>
        </authorList>
    </citation>
    <scope>NUCLEOTIDE SEQUENCE</scope>
</reference>
<evidence type="ECO:0000313" key="9">
    <source>
        <dbReference type="Proteomes" id="UP000250235"/>
    </source>
</evidence>
<dbReference type="GO" id="GO:0005576">
    <property type="term" value="C:extracellular region"/>
    <property type="evidence" value="ECO:0007669"/>
    <property type="project" value="UniProtKB-SubCell"/>
</dbReference>
<evidence type="ECO:0000256" key="5">
    <source>
        <dbReference type="ARBA" id="ARBA00022729"/>
    </source>
</evidence>
<sequence>MFLGAQSFESKKKCFFTTKYQIYVVNNLPPNSPVLSAHCRSKNDDLGTHTMASGQTYNFNFCENFFLTTLFTCNLRWRGKDKTFPAFNSKWIDSPCDMTGDCYWFAKEDGIYFSDQNPPKRLEKHYDW</sequence>
<gene>
    <name evidence="7" type="ORF">F511_01727</name>
    <name evidence="8" type="ORF">F511_01728</name>
</gene>
<name>A0A2Z7AS70_9LAMI</name>
<dbReference type="OrthoDB" id="893279at2759"/>
<accession>A0A2Z7AS70</accession>
<evidence type="ECO:0000256" key="2">
    <source>
        <dbReference type="ARBA" id="ARBA00005581"/>
    </source>
</evidence>
<keyword evidence="9" id="KW-1185">Reference proteome</keyword>
<evidence type="ECO:0000313" key="8">
    <source>
        <dbReference type="EMBL" id="KZV24246.1"/>
    </source>
</evidence>
<keyword evidence="5" id="KW-0732">Signal</keyword>
<reference evidence="8 9" key="1">
    <citation type="journal article" date="2015" name="Proc. Natl. Acad. Sci. U.S.A.">
        <title>The resurrection genome of Boea hygrometrica: A blueprint for survival of dehydration.</title>
        <authorList>
            <person name="Xiao L."/>
            <person name="Yang G."/>
            <person name="Zhang L."/>
            <person name="Yang X."/>
            <person name="Zhao S."/>
            <person name="Ji Z."/>
            <person name="Zhou Q."/>
            <person name="Hu M."/>
            <person name="Wang Y."/>
            <person name="Chen M."/>
            <person name="Xu Y."/>
            <person name="Jin H."/>
            <person name="Xiao X."/>
            <person name="Hu G."/>
            <person name="Bao F."/>
            <person name="Hu Y."/>
            <person name="Wan P."/>
            <person name="Li L."/>
            <person name="Deng X."/>
            <person name="Kuang T."/>
            <person name="Xiang C."/>
            <person name="Zhu J.K."/>
            <person name="Oliver M.J."/>
            <person name="He Y."/>
        </authorList>
    </citation>
    <scope>NUCLEOTIDE SEQUENCE [LARGE SCALE GENOMIC DNA]</scope>
    <source>
        <strain evidence="9">cv. XS01</strain>
    </source>
</reference>
<dbReference type="InterPro" id="IPR010264">
    <property type="entry name" value="Self-incomp_S1"/>
</dbReference>
<dbReference type="PANTHER" id="PTHR31232:SF155">
    <property type="entry name" value="PLANT SELF-INCOMPATIBILITY PROTEIN S1 FAMILY"/>
    <property type="match status" value="1"/>
</dbReference>
<dbReference type="Pfam" id="PF05938">
    <property type="entry name" value="Self-incomp_S1"/>
    <property type="match status" value="1"/>
</dbReference>
<evidence type="ECO:0000313" key="7">
    <source>
        <dbReference type="EMBL" id="KZV24245.1"/>
    </source>
</evidence>
<keyword evidence="3 6" id="KW-0713">Self-incompatibility</keyword>
<evidence type="ECO:0000256" key="3">
    <source>
        <dbReference type="ARBA" id="ARBA00022471"/>
    </source>
</evidence>
<evidence type="ECO:0000256" key="4">
    <source>
        <dbReference type="ARBA" id="ARBA00022525"/>
    </source>
</evidence>
<keyword evidence="4 6" id="KW-0964">Secreted</keyword>